<dbReference type="EMBL" id="BSNS01000020">
    <property type="protein sequence ID" value="GLQ56331.1"/>
    <property type="molecule type" value="Genomic_DNA"/>
</dbReference>
<comment type="caution">
    <text evidence="3">The sequence shown here is derived from an EMBL/GenBank/DDBJ whole genome shotgun (WGS) entry which is preliminary data.</text>
</comment>
<keyword evidence="1" id="KW-0472">Membrane</keyword>
<keyword evidence="1" id="KW-0812">Transmembrane</keyword>
<feature type="transmembrane region" description="Helical" evidence="1">
    <location>
        <begin position="37"/>
        <end position="54"/>
    </location>
</feature>
<dbReference type="Proteomes" id="UP001156691">
    <property type="component" value="Unassembled WGS sequence"/>
</dbReference>
<dbReference type="RefSeq" id="WP_284341745.1">
    <property type="nucleotide sequence ID" value="NZ_BSNS01000020.1"/>
</dbReference>
<keyword evidence="4" id="KW-1185">Reference proteome</keyword>
<evidence type="ECO:0000313" key="3">
    <source>
        <dbReference type="EMBL" id="GLQ56331.1"/>
    </source>
</evidence>
<dbReference type="PIRSF" id="PIRSF033367">
    <property type="entry name" value="UCP033367_VanZ"/>
    <property type="match status" value="1"/>
</dbReference>
<accession>A0ABQ5W8I3</accession>
<feature type="transmembrane region" description="Helical" evidence="1">
    <location>
        <begin position="6"/>
        <end position="25"/>
    </location>
</feature>
<dbReference type="InterPro" id="IPR017015">
    <property type="entry name" value="UCP033367_VanZ"/>
</dbReference>
<feature type="transmembrane region" description="Helical" evidence="1">
    <location>
        <begin position="90"/>
        <end position="112"/>
    </location>
</feature>
<organism evidence="3 4">
    <name type="scientific">Devosia nitrariae</name>
    <dbReference type="NCBI Taxonomy" id="2071872"/>
    <lineage>
        <taxon>Bacteria</taxon>
        <taxon>Pseudomonadati</taxon>
        <taxon>Pseudomonadota</taxon>
        <taxon>Alphaproteobacteria</taxon>
        <taxon>Hyphomicrobiales</taxon>
        <taxon>Devosiaceae</taxon>
        <taxon>Devosia</taxon>
    </lineage>
</organism>
<name>A0ABQ5W8I3_9HYPH</name>
<reference evidence="4" key="1">
    <citation type="journal article" date="2019" name="Int. J. Syst. Evol. Microbiol.">
        <title>The Global Catalogue of Microorganisms (GCM) 10K type strain sequencing project: providing services to taxonomists for standard genome sequencing and annotation.</title>
        <authorList>
            <consortium name="The Broad Institute Genomics Platform"/>
            <consortium name="The Broad Institute Genome Sequencing Center for Infectious Disease"/>
            <person name="Wu L."/>
            <person name="Ma J."/>
        </authorList>
    </citation>
    <scope>NUCLEOTIDE SEQUENCE [LARGE SCALE GENOMIC DNA]</scope>
    <source>
        <strain evidence="4">NBRC 112416</strain>
    </source>
</reference>
<dbReference type="InterPro" id="IPR006976">
    <property type="entry name" value="VanZ-like"/>
</dbReference>
<feature type="domain" description="VanZ-like" evidence="2">
    <location>
        <begin position="33"/>
        <end position="104"/>
    </location>
</feature>
<feature type="transmembrane region" description="Helical" evidence="1">
    <location>
        <begin position="60"/>
        <end position="78"/>
    </location>
</feature>
<evidence type="ECO:0000259" key="2">
    <source>
        <dbReference type="Pfam" id="PF04892"/>
    </source>
</evidence>
<gene>
    <name evidence="3" type="ORF">GCM10010862_35900</name>
</gene>
<evidence type="ECO:0000256" key="1">
    <source>
        <dbReference type="SAM" id="Phobius"/>
    </source>
</evidence>
<keyword evidence="1" id="KW-1133">Transmembrane helix</keyword>
<proteinExistence type="predicted"/>
<evidence type="ECO:0000313" key="4">
    <source>
        <dbReference type="Proteomes" id="UP001156691"/>
    </source>
</evidence>
<protein>
    <recommendedName>
        <fullName evidence="2">VanZ-like domain-containing protein</fullName>
    </recommendedName>
</protein>
<sequence length="117" mass="12597">MTTTLFKILAWSALLAIVAATLSPIEMRPRLAMPVDLERLAAFAVIGLLFALAYPRRIWIAVAIVAIGVLGLELLQLVRPDRHGRAEDALVKAAGALAGLGTGWIIVQFRLWQGKAG</sequence>
<dbReference type="Pfam" id="PF04892">
    <property type="entry name" value="VanZ"/>
    <property type="match status" value="1"/>
</dbReference>